<evidence type="ECO:0000256" key="9">
    <source>
        <dbReference type="ARBA" id="ARBA00022932"/>
    </source>
</evidence>
<dbReference type="InterPro" id="IPR004805">
    <property type="entry name" value="DnaE2/DnaE/PolC"/>
</dbReference>
<dbReference type="Pfam" id="PF14579">
    <property type="entry name" value="HHH_6"/>
    <property type="match status" value="1"/>
</dbReference>
<comment type="function">
    <text evidence="10">DNA polymerase III is a complex, multichain enzyme responsible for most of the replicative synthesis in bacteria. This DNA polymerase also exhibits 3' to 5' exonuclease activity. The alpha chain is the DNA polymerase.</text>
</comment>
<evidence type="ECO:0000256" key="7">
    <source>
        <dbReference type="ARBA" id="ARBA00022695"/>
    </source>
</evidence>
<dbReference type="EMBL" id="QJJK01000003">
    <property type="protein sequence ID" value="PXW61765.1"/>
    <property type="molecule type" value="Genomic_DNA"/>
</dbReference>
<proteinExistence type="inferred from homology"/>
<dbReference type="InterPro" id="IPR003141">
    <property type="entry name" value="Pol/His_phosphatase_N"/>
</dbReference>
<evidence type="ECO:0000313" key="14">
    <source>
        <dbReference type="EMBL" id="PXW61765.1"/>
    </source>
</evidence>
<dbReference type="SUPFAM" id="SSF89550">
    <property type="entry name" value="PHP domain-like"/>
    <property type="match status" value="1"/>
</dbReference>
<dbReference type="GO" id="GO:0006260">
    <property type="term" value="P:DNA replication"/>
    <property type="evidence" value="ECO:0007669"/>
    <property type="project" value="UniProtKB-KW"/>
</dbReference>
<dbReference type="OrthoDB" id="9803237at2"/>
<keyword evidence="15" id="KW-1185">Reference proteome</keyword>
<keyword evidence="6" id="KW-0808">Transferase</keyword>
<comment type="similarity">
    <text evidence="2">Belongs to the DNA polymerase type-C family. DnaE subfamily.</text>
</comment>
<dbReference type="SMART" id="SM00481">
    <property type="entry name" value="POLIIIAc"/>
    <property type="match status" value="1"/>
</dbReference>
<comment type="subcellular location">
    <subcellularLocation>
        <location evidence="1">Cytoplasm</location>
    </subcellularLocation>
</comment>
<keyword evidence="7" id="KW-0548">Nucleotidyltransferase</keyword>
<dbReference type="InterPro" id="IPR016195">
    <property type="entry name" value="Pol/histidinol_Pase-like"/>
</dbReference>
<reference evidence="14 15" key="1">
    <citation type="submission" date="2018-05" db="EMBL/GenBank/DDBJ databases">
        <title>Genomic Encyclopedia of Type Strains, Phase IV (KMG-IV): sequencing the most valuable type-strain genomes for metagenomic binning, comparative biology and taxonomic classification.</title>
        <authorList>
            <person name="Goeker M."/>
        </authorList>
    </citation>
    <scope>NUCLEOTIDE SEQUENCE [LARGE SCALE GENOMIC DNA]</scope>
    <source>
        <strain evidence="14 15">DSM 6462</strain>
    </source>
</reference>
<feature type="domain" description="Polymerase/histidinol phosphatase N-terminal" evidence="13">
    <location>
        <begin position="15"/>
        <end position="82"/>
    </location>
</feature>
<evidence type="ECO:0000313" key="15">
    <source>
        <dbReference type="Proteomes" id="UP000248021"/>
    </source>
</evidence>
<evidence type="ECO:0000256" key="10">
    <source>
        <dbReference type="ARBA" id="ARBA00025611"/>
    </source>
</evidence>
<evidence type="ECO:0000256" key="11">
    <source>
        <dbReference type="ARBA" id="ARBA00026073"/>
    </source>
</evidence>
<comment type="catalytic activity">
    <reaction evidence="12">
        <text>DNA(n) + a 2'-deoxyribonucleoside 5'-triphosphate = DNA(n+1) + diphosphate</text>
        <dbReference type="Rhea" id="RHEA:22508"/>
        <dbReference type="Rhea" id="RHEA-COMP:17339"/>
        <dbReference type="Rhea" id="RHEA-COMP:17340"/>
        <dbReference type="ChEBI" id="CHEBI:33019"/>
        <dbReference type="ChEBI" id="CHEBI:61560"/>
        <dbReference type="ChEBI" id="CHEBI:173112"/>
        <dbReference type="EC" id="2.7.7.7"/>
    </reaction>
</comment>
<dbReference type="NCBIfam" id="NF004226">
    <property type="entry name" value="PRK05673.1"/>
    <property type="match status" value="1"/>
</dbReference>
<keyword evidence="8" id="KW-0235">DNA replication</keyword>
<dbReference type="RefSeq" id="WP_110374060.1">
    <property type="nucleotide sequence ID" value="NZ_JAHBRY010000001.1"/>
</dbReference>
<dbReference type="Gene3D" id="1.10.10.1600">
    <property type="entry name" value="Bacterial DNA polymerase III alpha subunit, thumb domain"/>
    <property type="match status" value="1"/>
</dbReference>
<dbReference type="InterPro" id="IPR011708">
    <property type="entry name" value="DNA_pol3_alpha_NTPase_dom"/>
</dbReference>
<keyword evidence="9" id="KW-0239">DNA-directed DNA polymerase</keyword>
<dbReference type="NCBIfam" id="TIGR00594">
    <property type="entry name" value="polc"/>
    <property type="match status" value="1"/>
</dbReference>
<name>A0A2V3UBA1_9HYPH</name>
<evidence type="ECO:0000256" key="8">
    <source>
        <dbReference type="ARBA" id="ARBA00022705"/>
    </source>
</evidence>
<dbReference type="Pfam" id="PF02811">
    <property type="entry name" value="PHP"/>
    <property type="match status" value="1"/>
</dbReference>
<dbReference type="PANTHER" id="PTHR32294">
    <property type="entry name" value="DNA POLYMERASE III SUBUNIT ALPHA"/>
    <property type="match status" value="1"/>
</dbReference>
<dbReference type="Pfam" id="PF07733">
    <property type="entry name" value="DNA_pol3_alpha"/>
    <property type="match status" value="1"/>
</dbReference>
<dbReference type="InterPro" id="IPR041931">
    <property type="entry name" value="DNA_pol3_alpha_thumb_dom"/>
</dbReference>
<dbReference type="InterPro" id="IPR004013">
    <property type="entry name" value="PHP_dom"/>
</dbReference>
<dbReference type="InterPro" id="IPR029460">
    <property type="entry name" value="DNAPol_HHH"/>
</dbReference>
<dbReference type="InterPro" id="IPR049821">
    <property type="entry name" value="PolIIIA_DnaE1_PHP"/>
</dbReference>
<evidence type="ECO:0000259" key="13">
    <source>
        <dbReference type="SMART" id="SM00481"/>
    </source>
</evidence>
<dbReference type="CDD" id="cd04485">
    <property type="entry name" value="DnaE_OBF"/>
    <property type="match status" value="1"/>
</dbReference>
<evidence type="ECO:0000256" key="3">
    <source>
        <dbReference type="ARBA" id="ARBA00012417"/>
    </source>
</evidence>
<dbReference type="GO" id="GO:0003887">
    <property type="term" value="F:DNA-directed DNA polymerase activity"/>
    <property type="evidence" value="ECO:0007669"/>
    <property type="project" value="UniProtKB-KW"/>
</dbReference>
<dbReference type="Proteomes" id="UP000248021">
    <property type="component" value="Unassembled WGS sequence"/>
</dbReference>
<dbReference type="Gene3D" id="3.20.20.140">
    <property type="entry name" value="Metal-dependent hydrolases"/>
    <property type="match status" value="1"/>
</dbReference>
<organism evidence="14 15">
    <name type="scientific">Chelatococcus asaccharovorans</name>
    <dbReference type="NCBI Taxonomy" id="28210"/>
    <lineage>
        <taxon>Bacteria</taxon>
        <taxon>Pseudomonadati</taxon>
        <taxon>Pseudomonadota</taxon>
        <taxon>Alphaproteobacteria</taxon>
        <taxon>Hyphomicrobiales</taxon>
        <taxon>Chelatococcaceae</taxon>
        <taxon>Chelatococcus</taxon>
    </lineage>
</organism>
<evidence type="ECO:0000256" key="6">
    <source>
        <dbReference type="ARBA" id="ARBA00022679"/>
    </source>
</evidence>
<evidence type="ECO:0000256" key="4">
    <source>
        <dbReference type="ARBA" id="ARBA00019114"/>
    </source>
</evidence>
<comment type="subunit">
    <text evidence="11">DNA polymerase III contains a core (composed of alpha, epsilon and theta chains) that associates with a tau subunit. This core dimerizes to form the POLIII' complex. PolIII' associates with the gamma complex (composed of gamma, delta, delta', psi and chi chains) and with the beta chain to form the complete DNA polymerase III complex.</text>
</comment>
<evidence type="ECO:0000256" key="12">
    <source>
        <dbReference type="ARBA" id="ARBA00049244"/>
    </source>
</evidence>
<dbReference type="GO" id="GO:0008408">
    <property type="term" value="F:3'-5' exonuclease activity"/>
    <property type="evidence" value="ECO:0007669"/>
    <property type="project" value="InterPro"/>
</dbReference>
<keyword evidence="5" id="KW-0963">Cytoplasm</keyword>
<dbReference type="PANTHER" id="PTHR32294:SF0">
    <property type="entry name" value="DNA POLYMERASE III SUBUNIT ALPHA"/>
    <property type="match status" value="1"/>
</dbReference>
<gene>
    <name evidence="14" type="ORF">C7450_103283</name>
</gene>
<dbReference type="InterPro" id="IPR040982">
    <property type="entry name" value="DNA_pol3_finger"/>
</dbReference>
<comment type="caution">
    <text evidence="14">The sequence shown here is derived from an EMBL/GenBank/DDBJ whole genome shotgun (WGS) entry which is preliminary data.</text>
</comment>
<evidence type="ECO:0000256" key="2">
    <source>
        <dbReference type="ARBA" id="ARBA00009496"/>
    </source>
</evidence>
<accession>A0A2V3UBA1</accession>
<protein>
    <recommendedName>
        <fullName evidence="4">DNA polymerase III subunit alpha</fullName>
        <ecNumber evidence="3">2.7.7.7</ecNumber>
    </recommendedName>
</protein>
<dbReference type="EC" id="2.7.7.7" evidence="3"/>
<dbReference type="GO" id="GO:0005737">
    <property type="term" value="C:cytoplasm"/>
    <property type="evidence" value="ECO:0007669"/>
    <property type="project" value="UniProtKB-SubCell"/>
</dbReference>
<evidence type="ECO:0000256" key="1">
    <source>
        <dbReference type="ARBA" id="ARBA00004496"/>
    </source>
</evidence>
<dbReference type="Pfam" id="PF17657">
    <property type="entry name" value="DNA_pol3_finger"/>
    <property type="match status" value="1"/>
</dbReference>
<dbReference type="Gene3D" id="1.10.150.870">
    <property type="match status" value="1"/>
</dbReference>
<dbReference type="CDD" id="cd07433">
    <property type="entry name" value="PHP_PolIIIA_DnaE1"/>
    <property type="match status" value="1"/>
</dbReference>
<dbReference type="AlphaFoldDB" id="A0A2V3UBA1"/>
<sequence length="1156" mass="127805">MSVSATEIYKDIGFVHLHVHSSFSLLEGALTIAALTKMAIADAMPALALTDTNNLFGALEFSEKLAGSGIQPIAGLQLTVEFEPPDPTVRQTVMRSLPHVVLLATSEAGYGNLMQLTSRAFLDSTAGEVTHVPFARLAAHSEGLIALTGGPGGPLDRALRDGQADLASDRFKRLQKVFGDRLYVELQRHGTDEERAVEAELLRLAYRDGVPLVAANEPYFAKAGDYEAHDALLAIAEGRLVTDDNRRRLTSEHDFKSRAAMVKLFEDLPEALQSTVEIAMRSAYRPRTRKPMLPRFSGDEADEAAELRRQAEAGLAARLATHPPAPGLTEADYRQRLAFELSIIERMRFPGYFLIVADFIKWAKAHDIPVGPGRGSGAGSLVAYSLTITDLDPLRFGLLFERFLNPDRVSMPDFDIDFCQDRREEVIAYVQQRYGEDRVAQIITFGTLQARGVMRDVGRVLEMPYGQVDKLTKLVPQNPANPVTLKKAIEDEPKLQSAAKEEPVVGRMLGIAQKLEGLHRHASTHAAGIVIGDRPLEELVPLYRDPRSGMRVSQLNMKWVEQAGLVKFDFLGLKTLTVLRTAVDLIKKKGEDIDLSTIPLDDRKTYEYLGRGETVGVFQVESAGMRKALVEMRADRLEDLIALVALYRPGPMANIPVYCARKHGDGEPEEEWYLHEKLRPILNETFGIIIYQEQVMQVAQSLSGYSLGEADLLRRAMGKKIKAEMDAQRERFVSGAIERGLTKALADEIFDLLAKFADYGFNKSHAAAYALVSYHTGYLKANHPVEFMAASMTLELDNTDKLSEFRREAERLGIKVEPPSINRSGVVFEVHYDVEARGSIRYALAALKGVGRQAVEALVAARGDTPFRDLSDFARRFNPKLVNKRTLEALISAGAFDELEPDRARSFAAIDAITAIAARTVAAAADGQNDFFGGPAAAPEQLRIPQYVPWLPAERLQREYDAAGFFLTGHPLDEYGALLEKLRVQRWADFAKAVRGGVNMGRLAATVLDRTERRTKSGSKMGIVNLSDQSGHFEAIIFAEGLSHFRDLLEPGKAVILLVQASAEGEEVRARIQSVEPLDSAVSKHHKSLRIFLRDEAPLPIVAERLRDRGDGDVSLVLMLEEKQEVEVKLKGRFPTTPQMASAIRAIPGVVHVEML</sequence>
<evidence type="ECO:0000256" key="5">
    <source>
        <dbReference type="ARBA" id="ARBA00022490"/>
    </source>
</evidence>